<proteinExistence type="predicted"/>
<feature type="compositionally biased region" description="Basic residues" evidence="1">
    <location>
        <begin position="183"/>
        <end position="193"/>
    </location>
</feature>
<feature type="region of interest" description="Disordered" evidence="1">
    <location>
        <begin position="158"/>
        <end position="225"/>
    </location>
</feature>
<dbReference type="Proteomes" id="UP001151760">
    <property type="component" value="Unassembled WGS sequence"/>
</dbReference>
<organism evidence="2 3">
    <name type="scientific">Tanacetum coccineum</name>
    <dbReference type="NCBI Taxonomy" id="301880"/>
    <lineage>
        <taxon>Eukaryota</taxon>
        <taxon>Viridiplantae</taxon>
        <taxon>Streptophyta</taxon>
        <taxon>Embryophyta</taxon>
        <taxon>Tracheophyta</taxon>
        <taxon>Spermatophyta</taxon>
        <taxon>Magnoliopsida</taxon>
        <taxon>eudicotyledons</taxon>
        <taxon>Gunneridae</taxon>
        <taxon>Pentapetalae</taxon>
        <taxon>asterids</taxon>
        <taxon>campanulids</taxon>
        <taxon>Asterales</taxon>
        <taxon>Asteraceae</taxon>
        <taxon>Asteroideae</taxon>
        <taxon>Anthemideae</taxon>
        <taxon>Anthemidinae</taxon>
        <taxon>Tanacetum</taxon>
    </lineage>
</organism>
<reference evidence="2" key="2">
    <citation type="submission" date="2022-01" db="EMBL/GenBank/DDBJ databases">
        <authorList>
            <person name="Yamashiro T."/>
            <person name="Shiraishi A."/>
            <person name="Satake H."/>
            <person name="Nakayama K."/>
        </authorList>
    </citation>
    <scope>NUCLEOTIDE SEQUENCE</scope>
</reference>
<evidence type="ECO:0000313" key="3">
    <source>
        <dbReference type="Proteomes" id="UP001151760"/>
    </source>
</evidence>
<comment type="caution">
    <text evidence="2">The sequence shown here is derived from an EMBL/GenBank/DDBJ whole genome shotgun (WGS) entry which is preliminary data.</text>
</comment>
<feature type="compositionally biased region" description="Polar residues" evidence="1">
    <location>
        <begin position="196"/>
        <end position="222"/>
    </location>
</feature>
<gene>
    <name evidence="2" type="ORF">Tco_0892299</name>
</gene>
<reference evidence="2" key="1">
    <citation type="journal article" date="2022" name="Int. J. Mol. Sci.">
        <title>Draft Genome of Tanacetum Coccineum: Genomic Comparison of Closely Related Tanacetum-Family Plants.</title>
        <authorList>
            <person name="Yamashiro T."/>
            <person name="Shiraishi A."/>
            <person name="Nakayama K."/>
            <person name="Satake H."/>
        </authorList>
    </citation>
    <scope>NUCLEOTIDE SEQUENCE</scope>
</reference>
<protein>
    <submittedName>
        <fullName evidence="2">Uncharacterized protein</fullName>
    </submittedName>
</protein>
<sequence>MHTRASNSERVEPLAKPERILNLRLRRRNKRVPFEQRDERPENPREVYLPVIDINHFHYFLNLFEIHHPMANPDNEPMWAADHVIAPTPGPGEAKTWLDELNEVFLDKQVGDMSTHNRTYDAPYHTKKNFANMKKEGKGFSRKVTPLFQTMMVQAQKEMGEGSDMPTDPYYIPIITQPSTSQPKKKQKPRKSMKQNTKVSQLSGSTTDATDENVPTHSNDPLLSSKDRLQLKELLEHCTKLSERVLHLETAKTAQAKEIASLKKKVKQLQKKKRSRTHMLKKIKVQVGFARMVDSSKNVLDNERYAEKEVEVDWLRHSKAKGLRLENLLKKEKDLIYI</sequence>
<evidence type="ECO:0000256" key="1">
    <source>
        <dbReference type="SAM" id="MobiDB-lite"/>
    </source>
</evidence>
<name>A0ABQ5C8I2_9ASTR</name>
<accession>A0ABQ5C8I2</accession>
<keyword evidence="3" id="KW-1185">Reference proteome</keyword>
<evidence type="ECO:0000313" key="2">
    <source>
        <dbReference type="EMBL" id="GJT22362.1"/>
    </source>
</evidence>
<dbReference type="EMBL" id="BQNB010013962">
    <property type="protein sequence ID" value="GJT22362.1"/>
    <property type="molecule type" value="Genomic_DNA"/>
</dbReference>